<dbReference type="STRING" id="656914.SAMN00017405_0625"/>
<evidence type="ECO:0000256" key="1">
    <source>
        <dbReference type="ARBA" id="ARBA00009108"/>
    </source>
</evidence>
<keyword evidence="2" id="KW-0175">Coiled coil</keyword>
<dbReference type="PANTHER" id="PTHR37313">
    <property type="entry name" value="UPF0749 PROTEIN RV1825"/>
    <property type="match status" value="1"/>
</dbReference>
<evidence type="ECO:0000256" key="2">
    <source>
        <dbReference type="SAM" id="Coils"/>
    </source>
</evidence>
<dbReference type="Pfam" id="PF05949">
    <property type="entry name" value="DUF881"/>
    <property type="match status" value="1"/>
</dbReference>
<evidence type="ECO:0000313" key="4">
    <source>
        <dbReference type="Proteomes" id="UP000192731"/>
    </source>
</evidence>
<accession>A0A1W1V990</accession>
<dbReference type="OrthoDB" id="9776196at2"/>
<dbReference type="InterPro" id="IPR010273">
    <property type="entry name" value="DUF881"/>
</dbReference>
<reference evidence="3 4" key="1">
    <citation type="submission" date="2017-04" db="EMBL/GenBank/DDBJ databases">
        <authorList>
            <person name="Afonso C.L."/>
            <person name="Miller P.J."/>
            <person name="Scott M.A."/>
            <person name="Spackman E."/>
            <person name="Goraichik I."/>
            <person name="Dimitrov K.M."/>
            <person name="Suarez D.L."/>
            <person name="Swayne D.E."/>
        </authorList>
    </citation>
    <scope>NUCLEOTIDE SEQUENCE [LARGE SCALE GENOMIC DNA]</scope>
    <source>
        <strain evidence="3 4">DSM 11270</strain>
    </source>
</reference>
<dbReference type="EMBL" id="FWWT01000016">
    <property type="protein sequence ID" value="SMB89554.1"/>
    <property type="molecule type" value="Genomic_DNA"/>
</dbReference>
<protein>
    <submittedName>
        <fullName evidence="3">Uncharacterized conserved protein YlxW, UPF0749 family</fullName>
    </submittedName>
</protein>
<proteinExistence type="inferred from homology"/>
<organism evidence="3 4">
    <name type="scientific">Desulfonispora thiosulfatigenes DSM 11270</name>
    <dbReference type="NCBI Taxonomy" id="656914"/>
    <lineage>
        <taxon>Bacteria</taxon>
        <taxon>Bacillati</taxon>
        <taxon>Bacillota</taxon>
        <taxon>Clostridia</taxon>
        <taxon>Eubacteriales</taxon>
        <taxon>Peptococcaceae</taxon>
        <taxon>Desulfonispora</taxon>
    </lineage>
</organism>
<dbReference type="AlphaFoldDB" id="A0A1W1V990"/>
<keyword evidence="4" id="KW-1185">Reference proteome</keyword>
<dbReference type="PANTHER" id="PTHR37313:SF2">
    <property type="entry name" value="UPF0749 PROTEIN YLXX"/>
    <property type="match status" value="1"/>
</dbReference>
<comment type="similarity">
    <text evidence="1">Belongs to the UPF0749 family.</text>
</comment>
<name>A0A1W1V990_DESTI</name>
<evidence type="ECO:0000313" key="3">
    <source>
        <dbReference type="EMBL" id="SMB89554.1"/>
    </source>
</evidence>
<sequence length="238" mass="26776">MKKGIILVTLLSVLSGVFIIWQFKSQFNQNPNPVNQKNEALVSFINDLETDITEQENKLNALRKKLDNIEQTTTEEQSYISKLQKDLHKSKLEAGLLPVNGEGIVITVDDNKSGLKSSQDDDPNRYIIHYENILNIVSELKLANCEAISINNQRLTTKSEIRCVGNVILVNTTRLAPPFEIKAIGDTDLLKRLLLSGEYDLLKGLGFPVNHEIHNQENPISIPAYNGAFQFNYVKEGE</sequence>
<dbReference type="RefSeq" id="WP_084053008.1">
    <property type="nucleotide sequence ID" value="NZ_FWWT01000016.1"/>
</dbReference>
<gene>
    <name evidence="3" type="ORF">SAMN00017405_0625</name>
</gene>
<feature type="coiled-coil region" evidence="2">
    <location>
        <begin position="45"/>
        <end position="72"/>
    </location>
</feature>
<dbReference type="Proteomes" id="UP000192731">
    <property type="component" value="Unassembled WGS sequence"/>
</dbReference>
<dbReference type="Gene3D" id="3.30.70.1880">
    <property type="entry name" value="Protein of unknown function DUF881"/>
    <property type="match status" value="1"/>
</dbReference>